<feature type="non-terminal residue" evidence="1">
    <location>
        <position position="59"/>
    </location>
</feature>
<organism evidence="1">
    <name type="scientific">marine metagenome</name>
    <dbReference type="NCBI Taxonomy" id="408172"/>
    <lineage>
        <taxon>unclassified sequences</taxon>
        <taxon>metagenomes</taxon>
        <taxon>ecological metagenomes</taxon>
    </lineage>
</organism>
<accession>A0A382RZL0</accession>
<sequence length="59" mass="6735">MILSFGRSLRQISDRRNVARKNCHTKRCSRVLRVSSYYQSDPGATAVFTLHDRPKGVTP</sequence>
<reference evidence="1" key="1">
    <citation type="submission" date="2018-05" db="EMBL/GenBank/DDBJ databases">
        <authorList>
            <person name="Lanie J.A."/>
            <person name="Ng W.-L."/>
            <person name="Kazmierczak K.M."/>
            <person name="Andrzejewski T.M."/>
            <person name="Davidsen T.M."/>
            <person name="Wayne K.J."/>
            <person name="Tettelin H."/>
            <person name="Glass J.I."/>
            <person name="Rusch D."/>
            <person name="Podicherti R."/>
            <person name="Tsui H.-C.T."/>
            <person name="Winkler M.E."/>
        </authorList>
    </citation>
    <scope>NUCLEOTIDE SEQUENCE</scope>
</reference>
<gene>
    <name evidence="1" type="ORF">METZ01_LOCUS355983</name>
</gene>
<protein>
    <submittedName>
        <fullName evidence="1">Uncharacterized protein</fullName>
    </submittedName>
</protein>
<name>A0A382RZL0_9ZZZZ</name>
<proteinExistence type="predicted"/>
<evidence type="ECO:0000313" key="1">
    <source>
        <dbReference type="EMBL" id="SVD03129.1"/>
    </source>
</evidence>
<dbReference type="EMBL" id="UINC01125358">
    <property type="protein sequence ID" value="SVD03129.1"/>
    <property type="molecule type" value="Genomic_DNA"/>
</dbReference>
<dbReference type="AlphaFoldDB" id="A0A382RZL0"/>